<keyword evidence="1" id="KW-0812">Transmembrane</keyword>
<dbReference type="RefSeq" id="XP_041294847.1">
    <property type="nucleotide sequence ID" value="XM_041431146.1"/>
</dbReference>
<keyword evidence="3" id="KW-1185">Reference proteome</keyword>
<gene>
    <name evidence="2" type="ORF">F5147DRAFT_573267</name>
</gene>
<organism evidence="2 3">
    <name type="scientific">Suillus discolor</name>
    <dbReference type="NCBI Taxonomy" id="1912936"/>
    <lineage>
        <taxon>Eukaryota</taxon>
        <taxon>Fungi</taxon>
        <taxon>Dikarya</taxon>
        <taxon>Basidiomycota</taxon>
        <taxon>Agaricomycotina</taxon>
        <taxon>Agaricomycetes</taxon>
        <taxon>Agaricomycetidae</taxon>
        <taxon>Boletales</taxon>
        <taxon>Suillineae</taxon>
        <taxon>Suillaceae</taxon>
        <taxon>Suillus</taxon>
    </lineage>
</organism>
<evidence type="ECO:0000313" key="2">
    <source>
        <dbReference type="EMBL" id="KAG2111628.1"/>
    </source>
</evidence>
<feature type="transmembrane region" description="Helical" evidence="1">
    <location>
        <begin position="40"/>
        <end position="64"/>
    </location>
</feature>
<feature type="transmembrane region" description="Helical" evidence="1">
    <location>
        <begin position="84"/>
        <end position="102"/>
    </location>
</feature>
<feature type="transmembrane region" description="Helical" evidence="1">
    <location>
        <begin position="151"/>
        <end position="174"/>
    </location>
</feature>
<name>A0A9P7FBW3_9AGAM</name>
<dbReference type="PANTHER" id="PTHR39605">
    <property type="entry name" value="MAJOR FACILITATOR SUPERFAMILY (MFS) PROFILE DOMAIN-CONTAINING PROTEIN"/>
    <property type="match status" value="1"/>
</dbReference>
<dbReference type="OrthoDB" id="2550114at2759"/>
<evidence type="ECO:0000256" key="1">
    <source>
        <dbReference type="SAM" id="Phobius"/>
    </source>
</evidence>
<evidence type="ECO:0000313" key="3">
    <source>
        <dbReference type="Proteomes" id="UP000823399"/>
    </source>
</evidence>
<sequence length="213" mass="23122">MSNDIELEDFSSRRRTACSNDETNVDSVDESLSSRQDGAICLWAWISAAFFIVFATILTLFPRFLLFMTEPSGGRSILSPLESFLAALLGVTMGAVALTLVVTIPNASPIDFQPEQHVNSHPLLVPVTSASVILALLSYNKTGVGSLGNLIFLGSFFIGLFGLWALLFAGPSVISKKTGADKRTSAFIFGNRNAASVRKKEWSKQQTRNKSIK</sequence>
<dbReference type="EMBL" id="JABBWM010000017">
    <property type="protein sequence ID" value="KAG2111628.1"/>
    <property type="molecule type" value="Genomic_DNA"/>
</dbReference>
<evidence type="ECO:0008006" key="4">
    <source>
        <dbReference type="Google" id="ProtNLM"/>
    </source>
</evidence>
<dbReference type="Proteomes" id="UP000823399">
    <property type="component" value="Unassembled WGS sequence"/>
</dbReference>
<accession>A0A9P7FBW3</accession>
<protein>
    <recommendedName>
        <fullName evidence="4">Transmembrane protein</fullName>
    </recommendedName>
</protein>
<feature type="transmembrane region" description="Helical" evidence="1">
    <location>
        <begin position="123"/>
        <end position="139"/>
    </location>
</feature>
<reference evidence="2" key="1">
    <citation type="journal article" date="2020" name="New Phytol.">
        <title>Comparative genomics reveals dynamic genome evolution in host specialist ectomycorrhizal fungi.</title>
        <authorList>
            <person name="Lofgren L.A."/>
            <person name="Nguyen N.H."/>
            <person name="Vilgalys R."/>
            <person name="Ruytinx J."/>
            <person name="Liao H.L."/>
            <person name="Branco S."/>
            <person name="Kuo A."/>
            <person name="LaButti K."/>
            <person name="Lipzen A."/>
            <person name="Andreopoulos W."/>
            <person name="Pangilinan J."/>
            <person name="Riley R."/>
            <person name="Hundley H."/>
            <person name="Na H."/>
            <person name="Barry K."/>
            <person name="Grigoriev I.V."/>
            <person name="Stajich J.E."/>
            <person name="Kennedy P.G."/>
        </authorList>
    </citation>
    <scope>NUCLEOTIDE SEQUENCE</scope>
    <source>
        <strain evidence="2">FC423</strain>
    </source>
</reference>
<proteinExistence type="predicted"/>
<keyword evidence="1" id="KW-0472">Membrane</keyword>
<dbReference type="AlphaFoldDB" id="A0A9P7FBW3"/>
<dbReference type="PANTHER" id="PTHR39605:SF1">
    <property type="entry name" value="MAJOR FACILITATOR SUPERFAMILY (MFS) PROFILE DOMAIN-CONTAINING PROTEIN"/>
    <property type="match status" value="1"/>
</dbReference>
<comment type="caution">
    <text evidence="2">The sequence shown here is derived from an EMBL/GenBank/DDBJ whole genome shotgun (WGS) entry which is preliminary data.</text>
</comment>
<keyword evidence="1" id="KW-1133">Transmembrane helix</keyword>
<dbReference type="GeneID" id="64693405"/>